<proteinExistence type="predicted"/>
<protein>
    <submittedName>
        <fullName evidence="2">Uncharacterized protein</fullName>
    </submittedName>
</protein>
<dbReference type="AlphaFoldDB" id="L8JB38"/>
<evidence type="ECO:0000313" key="3">
    <source>
        <dbReference type="Proteomes" id="UP000011134"/>
    </source>
</evidence>
<reference evidence="2 3" key="1">
    <citation type="submission" date="2012-12" db="EMBL/GenBank/DDBJ databases">
        <title>Genome Assembly of Photobacterium sp. AK15.</title>
        <authorList>
            <person name="Khatri I."/>
            <person name="Vaidya B."/>
            <person name="Srinivas T.N.R."/>
            <person name="Subramanian S."/>
            <person name="Pinnaka A."/>
        </authorList>
    </citation>
    <scope>NUCLEOTIDE SEQUENCE [LARGE SCALE GENOMIC DNA]</scope>
    <source>
        <strain evidence="2 3">AK15</strain>
    </source>
</reference>
<keyword evidence="1" id="KW-0175">Coiled coil</keyword>
<dbReference type="Proteomes" id="UP000011134">
    <property type="component" value="Unassembled WGS sequence"/>
</dbReference>
<evidence type="ECO:0000313" key="2">
    <source>
        <dbReference type="EMBL" id="ELR64642.1"/>
    </source>
</evidence>
<evidence type="ECO:0000256" key="1">
    <source>
        <dbReference type="SAM" id="Coils"/>
    </source>
</evidence>
<comment type="caution">
    <text evidence="2">The sequence shown here is derived from an EMBL/GenBank/DDBJ whole genome shotgun (WGS) entry which is preliminary data.</text>
</comment>
<name>L8JB38_9GAMM</name>
<organism evidence="2 3">
    <name type="scientific">Photobacterium marinum</name>
    <dbReference type="NCBI Taxonomy" id="1056511"/>
    <lineage>
        <taxon>Bacteria</taxon>
        <taxon>Pseudomonadati</taxon>
        <taxon>Pseudomonadota</taxon>
        <taxon>Gammaproteobacteria</taxon>
        <taxon>Vibrionales</taxon>
        <taxon>Vibrionaceae</taxon>
        <taxon>Photobacterium</taxon>
    </lineage>
</organism>
<dbReference type="RefSeq" id="WP_007467543.1">
    <property type="nucleotide sequence ID" value="NZ_AMZO01000023.1"/>
</dbReference>
<keyword evidence="3" id="KW-1185">Reference proteome</keyword>
<sequence>MSKEAEAQFRAAFERLKAGKPERTKPTGKITLNKINKESGLAHSYIHHKTFEKLREEFSEDIEGLNKVKAKADGEDYVGEAERTIKRLRDDVKTETRRKESYKSDLKELRVEADAAIAKSAIMAHRIFELEARERRCNEANVIKFNNR</sequence>
<accession>L8JB38</accession>
<feature type="coiled-coil region" evidence="1">
    <location>
        <begin position="78"/>
        <end position="119"/>
    </location>
</feature>
<dbReference type="PATRIC" id="fig|1056511.3.peg.3287"/>
<dbReference type="EMBL" id="AMZO01000023">
    <property type="protein sequence ID" value="ELR64642.1"/>
    <property type="molecule type" value="Genomic_DNA"/>
</dbReference>
<gene>
    <name evidence="2" type="ORF">C942_02213</name>
</gene>